<keyword evidence="3" id="KW-0732">Signal</keyword>
<evidence type="ECO:0000259" key="7">
    <source>
        <dbReference type="Pfam" id="PF14322"/>
    </source>
</evidence>
<dbReference type="EMBL" id="CP117167">
    <property type="protein sequence ID" value="WCT10747.1"/>
    <property type="molecule type" value="Genomic_DNA"/>
</dbReference>
<evidence type="ECO:0000256" key="2">
    <source>
        <dbReference type="ARBA" id="ARBA00006275"/>
    </source>
</evidence>
<protein>
    <submittedName>
        <fullName evidence="8">RagB/SusD family nutrient uptake outer membrane protein</fullName>
    </submittedName>
</protein>
<feature type="domain" description="RagB/SusD" evidence="6">
    <location>
        <begin position="260"/>
        <end position="533"/>
    </location>
</feature>
<evidence type="ECO:0000259" key="6">
    <source>
        <dbReference type="Pfam" id="PF07980"/>
    </source>
</evidence>
<sequence length="540" mass="58539">MKKHLKYILSAAAVVITATGCKKEFFNRPPESATTVGNYYQTEAQVNASTNGLYGSPWFGWNNKSGWAITEMASGNGRSWSSDVSAFGNFSVPNTNSEILAAWDSPYTVIAQCNGIINNLPTTVPASVSRAAVNNALGEAHLMRATAYFYLVRVFGAVPLIENPLDAVDNFQTIPLNPVTDVYKFMIRDLQFAEANCYAGVATTGHGSSGSASAMMAKVYLYMQDYANAQKEAEKVINSGEFTLLPKFNDLFLTANNNNKESILAMQWIYNGGYDYGNSIQASWAFSSTITGTGDGYGTMGPTFDLQDAFKAEGGDSTRRHATYMLPGSYYAEINQAQGGYTLPLSASSQGTHAEPKKYVVGTPADNANKGNAQATANNTYIMRYADVLLIEAEAILGQSANPGVGHGISMTASTSDANALKYFNMVRVRAGVPAVTSFTYSDLLRERRLEFALEQDYWFDLCRIDGFNVTSHPIAIGIISKQDRGDASGGTAAANYLDYVRYGDGYYTPTDANFLFPIPVTETAADPYLLKAPVPYTFK</sequence>
<name>A0ABY7T662_9SPHI</name>
<keyword evidence="9" id="KW-1185">Reference proteome</keyword>
<evidence type="ECO:0000313" key="8">
    <source>
        <dbReference type="EMBL" id="WCT10747.1"/>
    </source>
</evidence>
<keyword evidence="4" id="KW-0472">Membrane</keyword>
<dbReference type="Pfam" id="PF14322">
    <property type="entry name" value="SusD-like_3"/>
    <property type="match status" value="1"/>
</dbReference>
<dbReference type="Pfam" id="PF07980">
    <property type="entry name" value="SusD_RagB"/>
    <property type="match status" value="1"/>
</dbReference>
<comment type="subcellular location">
    <subcellularLocation>
        <location evidence="1">Cell outer membrane</location>
    </subcellularLocation>
</comment>
<dbReference type="Proteomes" id="UP001216139">
    <property type="component" value="Chromosome"/>
</dbReference>
<organism evidence="8 9">
    <name type="scientific">Mucilaginibacter jinjuensis</name>
    <dbReference type="NCBI Taxonomy" id="1176721"/>
    <lineage>
        <taxon>Bacteria</taxon>
        <taxon>Pseudomonadati</taxon>
        <taxon>Bacteroidota</taxon>
        <taxon>Sphingobacteriia</taxon>
        <taxon>Sphingobacteriales</taxon>
        <taxon>Sphingobacteriaceae</taxon>
        <taxon>Mucilaginibacter</taxon>
    </lineage>
</organism>
<dbReference type="InterPro" id="IPR012944">
    <property type="entry name" value="SusD_RagB_dom"/>
</dbReference>
<feature type="domain" description="SusD-like N-terminal" evidence="7">
    <location>
        <begin position="70"/>
        <end position="221"/>
    </location>
</feature>
<dbReference type="InterPro" id="IPR011990">
    <property type="entry name" value="TPR-like_helical_dom_sf"/>
</dbReference>
<evidence type="ECO:0000313" key="9">
    <source>
        <dbReference type="Proteomes" id="UP001216139"/>
    </source>
</evidence>
<evidence type="ECO:0000256" key="3">
    <source>
        <dbReference type="ARBA" id="ARBA00022729"/>
    </source>
</evidence>
<dbReference type="Gene3D" id="1.25.40.390">
    <property type="match status" value="1"/>
</dbReference>
<dbReference type="SUPFAM" id="SSF48452">
    <property type="entry name" value="TPR-like"/>
    <property type="match status" value="1"/>
</dbReference>
<dbReference type="InterPro" id="IPR033985">
    <property type="entry name" value="SusD-like_N"/>
</dbReference>
<comment type="similarity">
    <text evidence="2">Belongs to the SusD family.</text>
</comment>
<dbReference type="RefSeq" id="WP_273628941.1">
    <property type="nucleotide sequence ID" value="NZ_CP117167.1"/>
</dbReference>
<reference evidence="8 9" key="1">
    <citation type="submission" date="2023-02" db="EMBL/GenBank/DDBJ databases">
        <title>Genome sequence of Mucilaginibacter jinjuensis strain KACC 16571.</title>
        <authorList>
            <person name="Kim S."/>
            <person name="Heo J."/>
            <person name="Kwon S.-W."/>
        </authorList>
    </citation>
    <scope>NUCLEOTIDE SEQUENCE [LARGE SCALE GENOMIC DNA]</scope>
    <source>
        <strain evidence="8 9">KACC 16571</strain>
    </source>
</reference>
<evidence type="ECO:0000256" key="5">
    <source>
        <dbReference type="ARBA" id="ARBA00023237"/>
    </source>
</evidence>
<accession>A0ABY7T662</accession>
<gene>
    <name evidence="8" type="ORF">PQO05_18585</name>
</gene>
<keyword evidence="5" id="KW-0998">Cell outer membrane</keyword>
<evidence type="ECO:0000256" key="1">
    <source>
        <dbReference type="ARBA" id="ARBA00004442"/>
    </source>
</evidence>
<proteinExistence type="inferred from homology"/>
<evidence type="ECO:0000256" key="4">
    <source>
        <dbReference type="ARBA" id="ARBA00023136"/>
    </source>
</evidence>
<dbReference type="PROSITE" id="PS51257">
    <property type="entry name" value="PROKAR_LIPOPROTEIN"/>
    <property type="match status" value="1"/>
</dbReference>